<feature type="domain" description="Glycosyl transferase family 1" evidence="2">
    <location>
        <begin position="189"/>
        <end position="338"/>
    </location>
</feature>
<comment type="caution">
    <text evidence="3">The sequence shown here is derived from an EMBL/GenBank/DDBJ whole genome shotgun (WGS) entry which is preliminary data.</text>
</comment>
<dbReference type="AlphaFoldDB" id="A0A318H1X1"/>
<dbReference type="GO" id="GO:0016757">
    <property type="term" value="F:glycosyltransferase activity"/>
    <property type="evidence" value="ECO:0007669"/>
    <property type="project" value="InterPro"/>
</dbReference>
<dbReference type="InterPro" id="IPR001296">
    <property type="entry name" value="Glyco_trans_1"/>
</dbReference>
<reference evidence="3 4" key="1">
    <citation type="submission" date="2018-05" db="EMBL/GenBank/DDBJ databases">
        <title>Genomic Encyclopedia of Type Strains, Phase IV (KMG-IV): sequencing the most valuable type-strain genomes for metagenomic binning, comparative biology and taxonomic classification.</title>
        <authorList>
            <person name="Goeker M."/>
        </authorList>
    </citation>
    <scope>NUCLEOTIDE SEQUENCE [LARGE SCALE GENOMIC DNA]</scope>
    <source>
        <strain evidence="3 4">DSM 566</strain>
    </source>
</reference>
<organism evidence="3 4">
    <name type="scientific">Sphaerotilus hippei</name>
    <dbReference type="NCBI Taxonomy" id="744406"/>
    <lineage>
        <taxon>Bacteria</taxon>
        <taxon>Pseudomonadati</taxon>
        <taxon>Pseudomonadota</taxon>
        <taxon>Betaproteobacteria</taxon>
        <taxon>Burkholderiales</taxon>
        <taxon>Sphaerotilaceae</taxon>
        <taxon>Sphaerotilus</taxon>
    </lineage>
</organism>
<proteinExistence type="predicted"/>
<accession>A0A318H1X1</accession>
<dbReference type="EMBL" id="QJJS01000005">
    <property type="protein sequence ID" value="PXW97145.1"/>
    <property type="molecule type" value="Genomic_DNA"/>
</dbReference>
<keyword evidence="1 3" id="KW-0808">Transferase</keyword>
<evidence type="ECO:0000256" key="1">
    <source>
        <dbReference type="ARBA" id="ARBA00022679"/>
    </source>
</evidence>
<name>A0A318H1X1_9BURK</name>
<gene>
    <name evidence="3" type="ORF">C7444_105245</name>
</gene>
<dbReference type="OrthoDB" id="433681at2"/>
<dbReference type="Pfam" id="PF00534">
    <property type="entry name" value="Glycos_transf_1"/>
    <property type="match status" value="1"/>
</dbReference>
<evidence type="ECO:0000313" key="3">
    <source>
        <dbReference type="EMBL" id="PXW97145.1"/>
    </source>
</evidence>
<dbReference type="Gene3D" id="3.40.50.2000">
    <property type="entry name" value="Glycogen Phosphorylase B"/>
    <property type="match status" value="2"/>
</dbReference>
<dbReference type="SUPFAM" id="SSF53756">
    <property type="entry name" value="UDP-Glycosyltransferase/glycogen phosphorylase"/>
    <property type="match status" value="1"/>
</dbReference>
<dbReference type="PANTHER" id="PTHR46401:SF2">
    <property type="entry name" value="GLYCOSYLTRANSFERASE WBBK-RELATED"/>
    <property type="match status" value="1"/>
</dbReference>
<sequence length="374" mass="41079">MSQKTIYINGRSYGQRVTGVQRYGIETIACLDQLIQQGEGSFARWVLLLPPGVPAPELKGIRVEHCGRFKGHLWEQLDLPWRARGGLIFSPGFTGPLWVKNQIVTVHDGAVVRFPQTYSRTFSWWYRSLVSRIVQRAPATMAVSEFSAGEAVECFGAPASKVHVATEGWQHLERRSADERILDRHQLRHRPFVLAVSSHTPNKNFAAVVRAIELMGDDGPLVAIAGAADISIFSSTAAGSAGRTIQLGYVTDEELKALYSQATCFVMASFYEGFGIPPLEAMACGCPVISSTAAALQETCGAAALYFDPHDPAELARHIARVVADPELRQQLKAEGLKRTQHYSWERNARLHLELLEATLASNPRMQTAAPEGA</sequence>
<protein>
    <submittedName>
        <fullName evidence="3">Glycosyltransferase involved in cell wall biosynthesis</fullName>
    </submittedName>
</protein>
<dbReference type="GO" id="GO:0009103">
    <property type="term" value="P:lipopolysaccharide biosynthetic process"/>
    <property type="evidence" value="ECO:0007669"/>
    <property type="project" value="TreeGrafter"/>
</dbReference>
<dbReference type="Proteomes" id="UP000247811">
    <property type="component" value="Unassembled WGS sequence"/>
</dbReference>
<keyword evidence="4" id="KW-1185">Reference proteome</keyword>
<dbReference type="PANTHER" id="PTHR46401">
    <property type="entry name" value="GLYCOSYLTRANSFERASE WBBK-RELATED"/>
    <property type="match status" value="1"/>
</dbReference>
<evidence type="ECO:0000259" key="2">
    <source>
        <dbReference type="Pfam" id="PF00534"/>
    </source>
</evidence>
<dbReference type="RefSeq" id="WP_110400283.1">
    <property type="nucleotide sequence ID" value="NZ_QJJS01000005.1"/>
</dbReference>
<evidence type="ECO:0000313" key="4">
    <source>
        <dbReference type="Proteomes" id="UP000247811"/>
    </source>
</evidence>
<dbReference type="CDD" id="cd03809">
    <property type="entry name" value="GT4_MtfB-like"/>
    <property type="match status" value="1"/>
</dbReference>